<sequence>MQLFDVYPINDITIERAAGSNVWDDKGNQYLDLYGGHAVISIGHTHPHYVKRLTDQLSKVGFYSNSIKIPLQQQLAEKLGKISGKEDYQLFLCNSGAEANENALKLASFHNGKKKIIAFKKSFHGRTSLAVAATDNPKIVAPVNETDNVVFLPWQDEAALEAAFKQYEVSSVIIEGIQGVGGIQVASESFLQKIRSLCDAHNAVFIADSVQCGYGRSGKFYSHDFAGVNADIYTMAKGMGNGFPIGAIIIAPHIQASYGLLGTTFGGNHLACAAALSVLEVIEQDDLIANAAKVGGYLIEQLKQFPQVKEVRGRGLMIGIELPESLNHVRKELLFKHRIFTGEAKPNVIRLLPSLALTMEHADQFLTAFKQEVEKN</sequence>
<dbReference type="FunFam" id="3.40.640.10:FF:000004">
    <property type="entry name" value="Acetylornithine aminotransferase"/>
    <property type="match status" value="1"/>
</dbReference>
<keyword evidence="4 5" id="KW-0663">Pyridoxal phosphate</keyword>
<reference evidence="6 7" key="1">
    <citation type="submission" date="2020-01" db="EMBL/GenBank/DDBJ databases">
        <title>Complete genome sequence of Chitinophaga sp. H33E-04 isolated from quinoa roots.</title>
        <authorList>
            <person name="Weon H.-Y."/>
            <person name="Lee S.A."/>
        </authorList>
    </citation>
    <scope>NUCLEOTIDE SEQUENCE [LARGE SCALE GENOMIC DNA]</scope>
    <source>
        <strain evidence="6 7">H33E-04</strain>
    </source>
</reference>
<name>A0A6B9ZFX0_9BACT</name>
<dbReference type="InterPro" id="IPR005814">
    <property type="entry name" value="Aminotrans_3"/>
</dbReference>
<comment type="similarity">
    <text evidence="5">Belongs to the class-III pyridoxal-phosphate-dependent aminotransferase family.</text>
</comment>
<dbReference type="Pfam" id="PF00202">
    <property type="entry name" value="Aminotran_3"/>
    <property type="match status" value="1"/>
</dbReference>
<dbReference type="CDD" id="cd00610">
    <property type="entry name" value="OAT_like"/>
    <property type="match status" value="1"/>
</dbReference>
<dbReference type="PANTHER" id="PTHR11986:SF79">
    <property type="entry name" value="ACETYLORNITHINE AMINOTRANSFERASE, MITOCHONDRIAL"/>
    <property type="match status" value="1"/>
</dbReference>
<evidence type="ECO:0000313" key="7">
    <source>
        <dbReference type="Proteomes" id="UP000476411"/>
    </source>
</evidence>
<evidence type="ECO:0000256" key="1">
    <source>
        <dbReference type="ARBA" id="ARBA00001933"/>
    </source>
</evidence>
<comment type="cofactor">
    <cofactor evidence="1">
        <name>pyridoxal 5'-phosphate</name>
        <dbReference type="ChEBI" id="CHEBI:597326"/>
    </cofactor>
</comment>
<dbReference type="KEGG" id="chih:GWR21_12220"/>
<dbReference type="RefSeq" id="WP_162332033.1">
    <property type="nucleotide sequence ID" value="NZ_CP048113.1"/>
</dbReference>
<dbReference type="PANTHER" id="PTHR11986">
    <property type="entry name" value="AMINOTRANSFERASE CLASS III"/>
    <property type="match status" value="1"/>
</dbReference>
<dbReference type="AlphaFoldDB" id="A0A6B9ZFX0"/>
<keyword evidence="3 6" id="KW-0808">Transferase</keyword>
<dbReference type="InterPro" id="IPR015422">
    <property type="entry name" value="PyrdxlP-dep_Trfase_small"/>
</dbReference>
<evidence type="ECO:0000256" key="5">
    <source>
        <dbReference type="RuleBase" id="RU003560"/>
    </source>
</evidence>
<protein>
    <submittedName>
        <fullName evidence="6">Aspartate aminotransferase family protein</fullName>
    </submittedName>
</protein>
<evidence type="ECO:0000256" key="4">
    <source>
        <dbReference type="ARBA" id="ARBA00022898"/>
    </source>
</evidence>
<dbReference type="GO" id="GO:0030170">
    <property type="term" value="F:pyridoxal phosphate binding"/>
    <property type="evidence" value="ECO:0007669"/>
    <property type="project" value="InterPro"/>
</dbReference>
<keyword evidence="2 6" id="KW-0032">Aminotransferase</keyword>
<evidence type="ECO:0000256" key="3">
    <source>
        <dbReference type="ARBA" id="ARBA00022679"/>
    </source>
</evidence>
<evidence type="ECO:0000256" key="2">
    <source>
        <dbReference type="ARBA" id="ARBA00022576"/>
    </source>
</evidence>
<dbReference type="InterPro" id="IPR015424">
    <property type="entry name" value="PyrdxlP-dep_Trfase"/>
</dbReference>
<accession>A0A6B9ZFX0</accession>
<dbReference type="InterPro" id="IPR050103">
    <property type="entry name" value="Class-III_PLP-dep_AT"/>
</dbReference>
<dbReference type="Proteomes" id="UP000476411">
    <property type="component" value="Chromosome"/>
</dbReference>
<dbReference type="Gene3D" id="3.90.1150.10">
    <property type="entry name" value="Aspartate Aminotransferase, domain 1"/>
    <property type="match status" value="1"/>
</dbReference>
<evidence type="ECO:0000313" key="6">
    <source>
        <dbReference type="EMBL" id="QHS60341.1"/>
    </source>
</evidence>
<dbReference type="GO" id="GO:0042802">
    <property type="term" value="F:identical protein binding"/>
    <property type="evidence" value="ECO:0007669"/>
    <property type="project" value="TreeGrafter"/>
</dbReference>
<dbReference type="Gene3D" id="3.40.640.10">
    <property type="entry name" value="Type I PLP-dependent aspartate aminotransferase-like (Major domain)"/>
    <property type="match status" value="1"/>
</dbReference>
<dbReference type="PIRSF" id="PIRSF000521">
    <property type="entry name" value="Transaminase_4ab_Lys_Orn"/>
    <property type="match status" value="1"/>
</dbReference>
<gene>
    <name evidence="6" type="ORF">GWR21_12220</name>
</gene>
<dbReference type="SUPFAM" id="SSF53383">
    <property type="entry name" value="PLP-dependent transferases"/>
    <property type="match status" value="1"/>
</dbReference>
<organism evidence="6 7">
    <name type="scientific">Chitinophaga agri</name>
    <dbReference type="NCBI Taxonomy" id="2703787"/>
    <lineage>
        <taxon>Bacteria</taxon>
        <taxon>Pseudomonadati</taxon>
        <taxon>Bacteroidota</taxon>
        <taxon>Chitinophagia</taxon>
        <taxon>Chitinophagales</taxon>
        <taxon>Chitinophagaceae</taxon>
        <taxon>Chitinophaga</taxon>
    </lineage>
</organism>
<proteinExistence type="inferred from homology"/>
<keyword evidence="7" id="KW-1185">Reference proteome</keyword>
<dbReference type="EMBL" id="CP048113">
    <property type="protein sequence ID" value="QHS60341.1"/>
    <property type="molecule type" value="Genomic_DNA"/>
</dbReference>
<dbReference type="InterPro" id="IPR015421">
    <property type="entry name" value="PyrdxlP-dep_Trfase_major"/>
</dbReference>
<dbReference type="GO" id="GO:0008483">
    <property type="term" value="F:transaminase activity"/>
    <property type="evidence" value="ECO:0007669"/>
    <property type="project" value="UniProtKB-KW"/>
</dbReference>